<gene>
    <name evidence="1" type="ORF">AM231_17080</name>
</gene>
<accession>A0A0M1P0H7</accession>
<name>A0A0M1P0H7_9BACL</name>
<dbReference type="EMBL" id="LIUT01000002">
    <property type="protein sequence ID" value="KOR87614.1"/>
    <property type="molecule type" value="Genomic_DNA"/>
</dbReference>
<comment type="caution">
    <text evidence="1">The sequence shown here is derived from an EMBL/GenBank/DDBJ whole genome shotgun (WGS) entry which is preliminary data.</text>
</comment>
<keyword evidence="2" id="KW-1185">Reference proteome</keyword>
<reference evidence="2" key="1">
    <citation type="submission" date="2015-08" db="EMBL/GenBank/DDBJ databases">
        <title>Genome sequencing project for genomic taxonomy and phylogenomics of Bacillus-like bacteria.</title>
        <authorList>
            <person name="Liu B."/>
            <person name="Wang J."/>
            <person name="Zhu Y."/>
            <person name="Liu G."/>
            <person name="Chen Q."/>
            <person name="Chen Z."/>
            <person name="Lan J."/>
            <person name="Che J."/>
            <person name="Ge C."/>
            <person name="Shi H."/>
            <person name="Pan Z."/>
            <person name="Liu X."/>
        </authorList>
    </citation>
    <scope>NUCLEOTIDE SEQUENCE [LARGE SCALE GENOMIC DNA]</scope>
    <source>
        <strain evidence="2">FJAT-22460</strain>
    </source>
</reference>
<dbReference type="OrthoDB" id="9993785at2"/>
<dbReference type="AlphaFoldDB" id="A0A0M1P0H7"/>
<dbReference type="Proteomes" id="UP000036932">
    <property type="component" value="Unassembled WGS sequence"/>
</dbReference>
<dbReference type="RefSeq" id="WP_054403766.1">
    <property type="nucleotide sequence ID" value="NZ_LIUT01000002.1"/>
</dbReference>
<evidence type="ECO:0000313" key="2">
    <source>
        <dbReference type="Proteomes" id="UP000036932"/>
    </source>
</evidence>
<proteinExistence type="predicted"/>
<organism evidence="1 2">
    <name type="scientific">Paenibacillus solani</name>
    <dbReference type="NCBI Taxonomy" id="1705565"/>
    <lineage>
        <taxon>Bacteria</taxon>
        <taxon>Bacillati</taxon>
        <taxon>Bacillota</taxon>
        <taxon>Bacilli</taxon>
        <taxon>Bacillales</taxon>
        <taxon>Paenibacillaceae</taxon>
        <taxon>Paenibacillus</taxon>
    </lineage>
</organism>
<dbReference type="PATRIC" id="fig|1705565.3.peg.320"/>
<protein>
    <submittedName>
        <fullName evidence="1">Uncharacterized protein</fullName>
    </submittedName>
</protein>
<evidence type="ECO:0000313" key="1">
    <source>
        <dbReference type="EMBL" id="KOR87614.1"/>
    </source>
</evidence>
<sequence length="83" mass="9005">MVWGCGSVRISAPVTVKIGKLEWNKLRRLPAFKGERAAPPPIFAPEQGRGVQPLASISWECKESPAHVRSHELGFLGVGTGAW</sequence>